<dbReference type="AlphaFoldDB" id="A0A087GW11"/>
<keyword evidence="3" id="KW-0949">S-adenosyl-L-methionine</keyword>
<evidence type="ECO:0000256" key="3">
    <source>
        <dbReference type="ARBA" id="ARBA00022691"/>
    </source>
</evidence>
<keyword evidence="1" id="KW-0489">Methyltransferase</keyword>
<dbReference type="OMA" id="VSFRACC"/>
<dbReference type="eggNOG" id="ENOG502QUIN">
    <property type="taxonomic scope" value="Eukaryota"/>
</dbReference>
<keyword evidence="2" id="KW-0808">Transferase</keyword>
<evidence type="ECO:0000256" key="5">
    <source>
        <dbReference type="ARBA" id="ARBA00022842"/>
    </source>
</evidence>
<dbReference type="Gene3D" id="3.40.50.150">
    <property type="entry name" value="Vaccinia Virus protein VP39"/>
    <property type="match status" value="1"/>
</dbReference>
<evidence type="ECO:0000313" key="7">
    <source>
        <dbReference type="Proteomes" id="UP000029120"/>
    </source>
</evidence>
<dbReference type="SUPFAM" id="SSF53335">
    <property type="entry name" value="S-adenosyl-L-methionine-dependent methyltransferases"/>
    <property type="match status" value="1"/>
</dbReference>
<evidence type="ECO:0000256" key="4">
    <source>
        <dbReference type="ARBA" id="ARBA00022723"/>
    </source>
</evidence>
<dbReference type="InterPro" id="IPR029063">
    <property type="entry name" value="SAM-dependent_MTases_sf"/>
</dbReference>
<keyword evidence="4" id="KW-0479">Metal-binding</keyword>
<reference evidence="7" key="1">
    <citation type="journal article" date="2015" name="Nat. Plants">
        <title>Genome expansion of Arabis alpina linked with retrotransposition and reduced symmetric DNA methylation.</title>
        <authorList>
            <person name="Willing E.M."/>
            <person name="Rawat V."/>
            <person name="Mandakova T."/>
            <person name="Maumus F."/>
            <person name="James G.V."/>
            <person name="Nordstroem K.J."/>
            <person name="Becker C."/>
            <person name="Warthmann N."/>
            <person name="Chica C."/>
            <person name="Szarzynska B."/>
            <person name="Zytnicki M."/>
            <person name="Albani M.C."/>
            <person name="Kiefer C."/>
            <person name="Bergonzi S."/>
            <person name="Castaings L."/>
            <person name="Mateos J.L."/>
            <person name="Berns M.C."/>
            <person name="Bujdoso N."/>
            <person name="Piofczyk T."/>
            <person name="de Lorenzo L."/>
            <person name="Barrero-Sicilia C."/>
            <person name="Mateos I."/>
            <person name="Piednoel M."/>
            <person name="Hagmann J."/>
            <person name="Chen-Min-Tao R."/>
            <person name="Iglesias-Fernandez R."/>
            <person name="Schuster S.C."/>
            <person name="Alonso-Blanco C."/>
            <person name="Roudier F."/>
            <person name="Carbonero P."/>
            <person name="Paz-Ares J."/>
            <person name="Davis S.J."/>
            <person name="Pecinka A."/>
            <person name="Quesneville H."/>
            <person name="Colot V."/>
            <person name="Lysak M.A."/>
            <person name="Weigel D."/>
            <person name="Coupland G."/>
            <person name="Schneeberger K."/>
        </authorList>
    </citation>
    <scope>NUCLEOTIDE SEQUENCE [LARGE SCALE GENOMIC DNA]</scope>
    <source>
        <strain evidence="7">cv. Pajares</strain>
    </source>
</reference>
<proteinExistence type="predicted"/>
<evidence type="ECO:0008006" key="8">
    <source>
        <dbReference type="Google" id="ProtNLM"/>
    </source>
</evidence>
<gene>
    <name evidence="6" type="ordered locus">AALP_Aa5g097200</name>
</gene>
<dbReference type="GO" id="GO:0046872">
    <property type="term" value="F:metal ion binding"/>
    <property type="evidence" value="ECO:0007669"/>
    <property type="project" value="UniProtKB-KW"/>
</dbReference>
<dbReference type="Gramene" id="KFK34063">
    <property type="protein sequence ID" value="KFK34063"/>
    <property type="gene ID" value="AALP_AA5G097200"/>
</dbReference>
<dbReference type="InterPro" id="IPR042086">
    <property type="entry name" value="MeTrfase_capping"/>
</dbReference>
<accession>A0A087GW11</accession>
<keyword evidence="5" id="KW-0460">Magnesium</keyword>
<dbReference type="Gene3D" id="1.10.1200.270">
    <property type="entry name" value="Methyltransferase, alpha-helical capping domain"/>
    <property type="match status" value="1"/>
</dbReference>
<organism evidence="6 7">
    <name type="scientific">Arabis alpina</name>
    <name type="common">Alpine rock-cress</name>
    <dbReference type="NCBI Taxonomy" id="50452"/>
    <lineage>
        <taxon>Eukaryota</taxon>
        <taxon>Viridiplantae</taxon>
        <taxon>Streptophyta</taxon>
        <taxon>Embryophyta</taxon>
        <taxon>Tracheophyta</taxon>
        <taxon>Spermatophyta</taxon>
        <taxon>Magnoliopsida</taxon>
        <taxon>eudicotyledons</taxon>
        <taxon>Gunneridae</taxon>
        <taxon>Pentapetalae</taxon>
        <taxon>rosids</taxon>
        <taxon>malvids</taxon>
        <taxon>Brassicales</taxon>
        <taxon>Brassicaceae</taxon>
        <taxon>Arabideae</taxon>
        <taxon>Arabis</taxon>
    </lineage>
</organism>
<dbReference type="InterPro" id="IPR005299">
    <property type="entry name" value="MeTrfase_7"/>
</dbReference>
<dbReference type="PANTHER" id="PTHR31009">
    <property type="entry name" value="S-ADENOSYL-L-METHIONINE:CARBOXYL METHYLTRANSFERASE FAMILY PROTEIN"/>
    <property type="match status" value="1"/>
</dbReference>
<dbReference type="OrthoDB" id="1523883at2759"/>
<evidence type="ECO:0000313" key="6">
    <source>
        <dbReference type="EMBL" id="KFK34063.1"/>
    </source>
</evidence>
<dbReference type="Proteomes" id="UP000029120">
    <property type="component" value="Chromosome 5"/>
</dbReference>
<name>A0A087GW11_ARAAL</name>
<dbReference type="Pfam" id="PF03492">
    <property type="entry name" value="Methyltransf_7"/>
    <property type="match status" value="1"/>
</dbReference>
<protein>
    <recommendedName>
        <fullName evidence="8">S-adenosylmethionine-dependent methyltransferase</fullName>
    </recommendedName>
</protein>
<dbReference type="GO" id="GO:0008168">
    <property type="term" value="F:methyltransferase activity"/>
    <property type="evidence" value="ECO:0007669"/>
    <property type="project" value="UniProtKB-KW"/>
</dbReference>
<sequence>MTTTPDWIMVGGEGPESYNQQSSYQRALLEAVKGKMTEAVSTNLSLDLISNQFIIADFGCATGPNTFVAVQNIIDAVEEKYHRETGQNPADKIEFQVLFNDFSINDFNTLFQTLPPGRRYCSAGVPGSFFDRVLPKQSFHIGAMSYALHFTSKIPKGIMDRDSPMWNKDMQCTGFNQAVKKAYLDQYSIDTKNLLDARAEELVPGGLMLLSGSCLRDGVKMSETPKGIVMDFIGDALSDLAQQGVIEQEKVDTFKTSFYFAEQSELRQIIEENGKFTIEAFEDIIHANSEFPLDDPKILAISFKAFSGAFISAHFGTEVMKNAFDLVEFKVREEISRLHNAKPGMQYLIVLRKN</sequence>
<dbReference type="GO" id="GO:0032259">
    <property type="term" value="P:methylation"/>
    <property type="evidence" value="ECO:0007669"/>
    <property type="project" value="UniProtKB-KW"/>
</dbReference>
<evidence type="ECO:0000256" key="1">
    <source>
        <dbReference type="ARBA" id="ARBA00022603"/>
    </source>
</evidence>
<dbReference type="EMBL" id="CM002873">
    <property type="protein sequence ID" value="KFK34063.1"/>
    <property type="molecule type" value="Genomic_DNA"/>
</dbReference>
<evidence type="ECO:0000256" key="2">
    <source>
        <dbReference type="ARBA" id="ARBA00022679"/>
    </source>
</evidence>
<keyword evidence="7" id="KW-1185">Reference proteome</keyword>